<accession>A0AAJ2NKA9</accession>
<dbReference type="InterPro" id="IPR029064">
    <property type="entry name" value="Ribosomal_eL30-like_sf"/>
</dbReference>
<gene>
    <name evidence="1" type="ORF">RYX45_02575</name>
</gene>
<protein>
    <submittedName>
        <fullName evidence="1">YueI family protein</fullName>
    </submittedName>
</protein>
<sequence length="131" mass="14828">MDKKMKEVLDHAIYGTPELKPEEKALFLSNFAERIHIALTKSQVMKAGTYGEVIQLMKTKQNLKLFLNGNLSYSIYSNYIKEANQQSVPFTIVTPTSETPFGLVLADAATAISKTSFVIEDDWYKQDMNEL</sequence>
<dbReference type="AlphaFoldDB" id="A0AAJ2NKA9"/>
<dbReference type="Pfam" id="PF07997">
    <property type="entry name" value="DUF1694"/>
    <property type="match status" value="1"/>
</dbReference>
<dbReference type="InterPro" id="IPR012543">
    <property type="entry name" value="DUF1694"/>
</dbReference>
<organism evidence="1 2">
    <name type="scientific">Alkalihalophilus pseudofirmus</name>
    <name type="common">Bacillus pseudofirmus</name>
    <dbReference type="NCBI Taxonomy" id="79885"/>
    <lineage>
        <taxon>Bacteria</taxon>
        <taxon>Bacillati</taxon>
        <taxon>Bacillota</taxon>
        <taxon>Bacilli</taxon>
        <taxon>Bacillales</taxon>
        <taxon>Bacillaceae</taxon>
        <taxon>Alkalihalophilus</taxon>
    </lineage>
</organism>
<dbReference type="SUPFAM" id="SSF160515">
    <property type="entry name" value="YueI-like"/>
    <property type="match status" value="1"/>
</dbReference>
<dbReference type="Gene3D" id="3.30.1330.30">
    <property type="match status" value="1"/>
</dbReference>
<proteinExistence type="predicted"/>
<reference evidence="1" key="1">
    <citation type="submission" date="2023-10" db="EMBL/GenBank/DDBJ databases">
        <title>Screening of Alkalihalophilus pseudofirmusBZ-TG-HK211 and Its Alleviation of Salt Stress on Rapeseed Growth.</title>
        <authorList>
            <person name="Zhao B."/>
            <person name="Guo T."/>
        </authorList>
    </citation>
    <scope>NUCLEOTIDE SEQUENCE</scope>
    <source>
        <strain evidence="1">BZ-TG-HK211</strain>
    </source>
</reference>
<dbReference type="Proteomes" id="UP001285636">
    <property type="component" value="Unassembled WGS sequence"/>
</dbReference>
<evidence type="ECO:0000313" key="1">
    <source>
        <dbReference type="EMBL" id="MDV2884046.1"/>
    </source>
</evidence>
<dbReference type="RefSeq" id="WP_012958212.1">
    <property type="nucleotide sequence ID" value="NZ_CP144224.1"/>
</dbReference>
<name>A0AAJ2NKA9_ALKPS</name>
<comment type="caution">
    <text evidence="1">The sequence shown here is derived from an EMBL/GenBank/DDBJ whole genome shotgun (WGS) entry which is preliminary data.</text>
</comment>
<dbReference type="EMBL" id="JAWJAY010000001">
    <property type="protein sequence ID" value="MDV2884046.1"/>
    <property type="molecule type" value="Genomic_DNA"/>
</dbReference>
<evidence type="ECO:0000313" key="2">
    <source>
        <dbReference type="Proteomes" id="UP001285636"/>
    </source>
</evidence>
<dbReference type="PIRSF" id="PIRSF034303">
    <property type="entry name" value="DUF1694"/>
    <property type="match status" value="1"/>
</dbReference>